<evidence type="ECO:0000313" key="3">
    <source>
        <dbReference type="EMBL" id="QIG44510.1"/>
    </source>
</evidence>
<evidence type="ECO:0000313" key="4">
    <source>
        <dbReference type="Proteomes" id="UP000502996"/>
    </source>
</evidence>
<organism evidence="3 4">
    <name type="scientific">Nocardioides anomalus</name>
    <dbReference type="NCBI Taxonomy" id="2712223"/>
    <lineage>
        <taxon>Bacteria</taxon>
        <taxon>Bacillati</taxon>
        <taxon>Actinomycetota</taxon>
        <taxon>Actinomycetes</taxon>
        <taxon>Propionibacteriales</taxon>
        <taxon>Nocardioidaceae</taxon>
        <taxon>Nocardioides</taxon>
    </lineage>
</organism>
<evidence type="ECO:0000256" key="1">
    <source>
        <dbReference type="ARBA" id="ARBA00007689"/>
    </source>
</evidence>
<reference evidence="3 4" key="1">
    <citation type="submission" date="2020-02" db="EMBL/GenBank/DDBJ databases">
        <title>Full genome sequence of Nocardioides sp. R-3366.</title>
        <authorList>
            <person name="Im W.-T."/>
        </authorList>
    </citation>
    <scope>NUCLEOTIDE SEQUENCE [LARGE SCALE GENOMIC DNA]</scope>
    <source>
        <strain evidence="3 4">R-3366</strain>
    </source>
</reference>
<dbReference type="AlphaFoldDB" id="A0A6G6WHH2"/>
<dbReference type="PANTHER" id="PTHR35174">
    <property type="entry name" value="BLL7171 PROTEIN-RELATED"/>
    <property type="match status" value="1"/>
</dbReference>
<accession>A0A6G6WHH2</accession>
<dbReference type="InterPro" id="IPR011008">
    <property type="entry name" value="Dimeric_a/b-barrel"/>
</dbReference>
<evidence type="ECO:0000259" key="2">
    <source>
        <dbReference type="Pfam" id="PF03795"/>
    </source>
</evidence>
<dbReference type="EMBL" id="CP049257">
    <property type="protein sequence ID" value="QIG44510.1"/>
    <property type="molecule type" value="Genomic_DNA"/>
</dbReference>
<dbReference type="Proteomes" id="UP000502996">
    <property type="component" value="Chromosome"/>
</dbReference>
<dbReference type="KEGG" id="nano:G5V58_18525"/>
<name>A0A6G6WHH2_9ACTN</name>
<sequence length="119" mass="13325">MPQYVVFSVDDEDQWERSDDATRQQTYDADERFLSLLKERGGKVVGGADLTHSREGRVLVAGDDGMSVTEGPYAESVEQLTGFYIVEAADLETVVDAARLMLEGHGRLEIRPRPDRDYS</sequence>
<protein>
    <recommendedName>
        <fullName evidence="2">YCII-related domain-containing protein</fullName>
    </recommendedName>
</protein>
<dbReference type="PANTHER" id="PTHR35174:SF3">
    <property type="entry name" value="BLL7171 PROTEIN"/>
    <property type="match status" value="1"/>
</dbReference>
<gene>
    <name evidence="3" type="ORF">G5V58_18525</name>
</gene>
<dbReference type="RefSeq" id="WP_165236059.1">
    <property type="nucleotide sequence ID" value="NZ_CP049257.1"/>
</dbReference>
<dbReference type="Pfam" id="PF03795">
    <property type="entry name" value="YCII"/>
    <property type="match status" value="1"/>
</dbReference>
<dbReference type="SUPFAM" id="SSF54909">
    <property type="entry name" value="Dimeric alpha+beta barrel"/>
    <property type="match status" value="1"/>
</dbReference>
<comment type="similarity">
    <text evidence="1">Belongs to the YciI family.</text>
</comment>
<dbReference type="InterPro" id="IPR005545">
    <property type="entry name" value="YCII"/>
</dbReference>
<keyword evidence="4" id="KW-1185">Reference proteome</keyword>
<feature type="domain" description="YCII-related" evidence="2">
    <location>
        <begin position="4"/>
        <end position="99"/>
    </location>
</feature>
<dbReference type="Gene3D" id="3.30.70.1060">
    <property type="entry name" value="Dimeric alpha+beta barrel"/>
    <property type="match status" value="1"/>
</dbReference>
<proteinExistence type="inferred from homology"/>